<evidence type="ECO:0000256" key="3">
    <source>
        <dbReference type="PROSITE-ProRule" id="PRU00023"/>
    </source>
</evidence>
<keyword evidence="2 3" id="KW-0040">ANK repeat</keyword>
<dbReference type="Pfam" id="PF12796">
    <property type="entry name" value="Ank_2"/>
    <property type="match status" value="3"/>
</dbReference>
<keyword evidence="6" id="KW-1185">Reference proteome</keyword>
<feature type="region of interest" description="Disordered" evidence="4">
    <location>
        <begin position="316"/>
        <end position="336"/>
    </location>
</feature>
<dbReference type="Proteomes" id="UP000828390">
    <property type="component" value="Unassembled WGS sequence"/>
</dbReference>
<evidence type="ECO:0000256" key="1">
    <source>
        <dbReference type="ARBA" id="ARBA00022737"/>
    </source>
</evidence>
<feature type="compositionally biased region" description="Low complexity" evidence="4">
    <location>
        <begin position="434"/>
        <end position="447"/>
    </location>
</feature>
<gene>
    <name evidence="5" type="ORF">DPMN_067257</name>
</gene>
<keyword evidence="1" id="KW-0677">Repeat</keyword>
<comment type="caution">
    <text evidence="5">The sequence shown here is derived from an EMBL/GenBank/DDBJ whole genome shotgun (WGS) entry which is preliminary data.</text>
</comment>
<protein>
    <recommendedName>
        <fullName evidence="7">Ankyrin repeat domain-containing protein 55</fullName>
    </recommendedName>
</protein>
<dbReference type="PROSITE" id="PS50297">
    <property type="entry name" value="ANK_REP_REGION"/>
    <property type="match status" value="3"/>
</dbReference>
<feature type="compositionally biased region" description="Basic residues" evidence="4">
    <location>
        <begin position="576"/>
        <end position="587"/>
    </location>
</feature>
<dbReference type="InterPro" id="IPR036770">
    <property type="entry name" value="Ankyrin_rpt-contain_sf"/>
</dbReference>
<feature type="region of interest" description="Disordered" evidence="4">
    <location>
        <begin position="428"/>
        <end position="462"/>
    </location>
</feature>
<dbReference type="AlphaFoldDB" id="A0A9D4BSN9"/>
<evidence type="ECO:0008006" key="7">
    <source>
        <dbReference type="Google" id="ProtNLM"/>
    </source>
</evidence>
<dbReference type="SMART" id="SM00248">
    <property type="entry name" value="ANK"/>
    <property type="match status" value="8"/>
</dbReference>
<feature type="region of interest" description="Disordered" evidence="4">
    <location>
        <begin position="1"/>
        <end position="24"/>
    </location>
</feature>
<feature type="repeat" description="ANK" evidence="3">
    <location>
        <begin position="256"/>
        <end position="288"/>
    </location>
</feature>
<feature type="repeat" description="ANK" evidence="3">
    <location>
        <begin position="85"/>
        <end position="117"/>
    </location>
</feature>
<dbReference type="InterPro" id="IPR002110">
    <property type="entry name" value="Ankyrin_rpt"/>
</dbReference>
<dbReference type="OrthoDB" id="10258888at2759"/>
<dbReference type="PROSITE" id="PS50088">
    <property type="entry name" value="ANK_REPEAT"/>
    <property type="match status" value="5"/>
</dbReference>
<evidence type="ECO:0000256" key="2">
    <source>
        <dbReference type="ARBA" id="ARBA00023043"/>
    </source>
</evidence>
<feature type="region of interest" description="Disordered" evidence="4">
    <location>
        <begin position="565"/>
        <end position="605"/>
    </location>
</feature>
<reference evidence="5" key="1">
    <citation type="journal article" date="2019" name="bioRxiv">
        <title>The Genome of the Zebra Mussel, Dreissena polymorpha: A Resource for Invasive Species Research.</title>
        <authorList>
            <person name="McCartney M.A."/>
            <person name="Auch B."/>
            <person name="Kono T."/>
            <person name="Mallez S."/>
            <person name="Zhang Y."/>
            <person name="Obille A."/>
            <person name="Becker A."/>
            <person name="Abrahante J.E."/>
            <person name="Garbe J."/>
            <person name="Badalamenti J.P."/>
            <person name="Herman A."/>
            <person name="Mangelson H."/>
            <person name="Liachko I."/>
            <person name="Sullivan S."/>
            <person name="Sone E.D."/>
            <person name="Koren S."/>
            <person name="Silverstein K.A.T."/>
            <person name="Beckman K.B."/>
            <person name="Gohl D.M."/>
        </authorList>
    </citation>
    <scope>NUCLEOTIDE SEQUENCE</scope>
    <source>
        <strain evidence="5">Duluth1</strain>
        <tissue evidence="5">Whole animal</tissue>
    </source>
</reference>
<dbReference type="Gene3D" id="1.25.40.20">
    <property type="entry name" value="Ankyrin repeat-containing domain"/>
    <property type="match status" value="2"/>
</dbReference>
<sequence length="605" mass="66021">MKTSEKKRISKENVFDGDHETPTHRAAAEGDTQLLVVAIKQDPSSIQQKDSDGYTPLHHTVLGKHMSALKRLVKMGADVNAQDGQGRTCLSIAAYQGWCEGLIYLLRKGARQDIVDNSGRSPLHASTYDTDVKPLTTLLKRLKSEGINLGDNEKMTTLHWAAFHDRPDHVRQLLQKGALLTVADVDGKTPLHWAAQNGSRACAVLLVESDESGELLSRVDKCGKLALHLAAAAGHVGILQDLAEAGPHLCGEGDMDDRTPLHWSAATGHASCVRTLLNLGVSPDPRDADGVTPLEYSNNAGHLDCKTLIQNKIKSKGTKPEVLKRKSGGGGSSFLSSLFSRRKHEKASKKSSETTALPDVVSTSMVHARDVNGHKSNCMTSLKPDADIGAQSQTFYNKSFDFGDVNSDVHAKNINARLKKTTSHQLLNANGEFSPSSPSLKTPTTLSKNKEPVTNGNYGLTPHTRGIHLSPLGDFRAHSLSPRVYSPGLLRESPGGVLRRAGELEPLRKDRPMKEKRDFPLPLPSHLTRLRQDFADGRSRSPTPTVPYKISGRVVLPDIKADLAEGGLDTDTRINRKEKKKKHRKKEQRPEVVDETPSYLGTPVN</sequence>
<evidence type="ECO:0000313" key="6">
    <source>
        <dbReference type="Proteomes" id="UP000828390"/>
    </source>
</evidence>
<dbReference type="PANTHER" id="PTHR24198">
    <property type="entry name" value="ANKYRIN REPEAT AND PROTEIN KINASE DOMAIN-CONTAINING PROTEIN"/>
    <property type="match status" value="1"/>
</dbReference>
<dbReference type="SUPFAM" id="SSF48403">
    <property type="entry name" value="Ankyrin repeat"/>
    <property type="match status" value="1"/>
</dbReference>
<name>A0A9D4BSN9_DREPO</name>
<feature type="region of interest" description="Disordered" evidence="4">
    <location>
        <begin position="501"/>
        <end position="523"/>
    </location>
</feature>
<feature type="compositionally biased region" description="Basic and acidic residues" evidence="4">
    <location>
        <begin position="501"/>
        <end position="519"/>
    </location>
</feature>
<feature type="repeat" description="ANK" evidence="3">
    <location>
        <begin position="52"/>
        <end position="84"/>
    </location>
</feature>
<proteinExistence type="predicted"/>
<feature type="repeat" description="ANK" evidence="3">
    <location>
        <begin position="186"/>
        <end position="218"/>
    </location>
</feature>
<evidence type="ECO:0000256" key="4">
    <source>
        <dbReference type="SAM" id="MobiDB-lite"/>
    </source>
</evidence>
<dbReference type="PANTHER" id="PTHR24198:SF165">
    <property type="entry name" value="ANKYRIN REPEAT-CONTAINING PROTEIN-RELATED"/>
    <property type="match status" value="1"/>
</dbReference>
<evidence type="ECO:0000313" key="5">
    <source>
        <dbReference type="EMBL" id="KAH3707840.1"/>
    </source>
</evidence>
<feature type="repeat" description="ANK" evidence="3">
    <location>
        <begin position="153"/>
        <end position="185"/>
    </location>
</feature>
<accession>A0A9D4BSN9</accession>
<dbReference type="EMBL" id="JAIWYP010000014">
    <property type="protein sequence ID" value="KAH3707840.1"/>
    <property type="molecule type" value="Genomic_DNA"/>
</dbReference>
<reference evidence="5" key="2">
    <citation type="submission" date="2020-11" db="EMBL/GenBank/DDBJ databases">
        <authorList>
            <person name="McCartney M.A."/>
            <person name="Auch B."/>
            <person name="Kono T."/>
            <person name="Mallez S."/>
            <person name="Becker A."/>
            <person name="Gohl D.M."/>
            <person name="Silverstein K.A.T."/>
            <person name="Koren S."/>
            <person name="Bechman K.B."/>
            <person name="Herman A."/>
            <person name="Abrahante J.E."/>
            <person name="Garbe J."/>
        </authorList>
    </citation>
    <scope>NUCLEOTIDE SEQUENCE</scope>
    <source>
        <strain evidence="5">Duluth1</strain>
        <tissue evidence="5">Whole animal</tissue>
    </source>
</reference>
<organism evidence="5 6">
    <name type="scientific">Dreissena polymorpha</name>
    <name type="common">Zebra mussel</name>
    <name type="synonym">Mytilus polymorpha</name>
    <dbReference type="NCBI Taxonomy" id="45954"/>
    <lineage>
        <taxon>Eukaryota</taxon>
        <taxon>Metazoa</taxon>
        <taxon>Spiralia</taxon>
        <taxon>Lophotrochozoa</taxon>
        <taxon>Mollusca</taxon>
        <taxon>Bivalvia</taxon>
        <taxon>Autobranchia</taxon>
        <taxon>Heteroconchia</taxon>
        <taxon>Euheterodonta</taxon>
        <taxon>Imparidentia</taxon>
        <taxon>Neoheterodontei</taxon>
        <taxon>Myida</taxon>
        <taxon>Dreissenoidea</taxon>
        <taxon>Dreissenidae</taxon>
        <taxon>Dreissena</taxon>
    </lineage>
</organism>
<feature type="region of interest" description="Disordered" evidence="4">
    <location>
        <begin position="342"/>
        <end position="361"/>
    </location>
</feature>